<protein>
    <recommendedName>
        <fullName evidence="5">Zn(2)-C6 fungal-type domain-containing protein</fullName>
    </recommendedName>
</protein>
<dbReference type="EMBL" id="JBANMG010000002">
    <property type="protein sequence ID" value="KAK6956442.1"/>
    <property type="molecule type" value="Genomic_DNA"/>
</dbReference>
<organism evidence="3 4">
    <name type="scientific">Daldinia eschscholtzii</name>
    <dbReference type="NCBI Taxonomy" id="292717"/>
    <lineage>
        <taxon>Eukaryota</taxon>
        <taxon>Fungi</taxon>
        <taxon>Dikarya</taxon>
        <taxon>Ascomycota</taxon>
        <taxon>Pezizomycotina</taxon>
        <taxon>Sordariomycetes</taxon>
        <taxon>Xylariomycetidae</taxon>
        <taxon>Xylariales</taxon>
        <taxon>Hypoxylaceae</taxon>
        <taxon>Daldinia</taxon>
    </lineage>
</organism>
<keyword evidence="1" id="KW-0539">Nucleus</keyword>
<evidence type="ECO:0008006" key="5">
    <source>
        <dbReference type="Google" id="ProtNLM"/>
    </source>
</evidence>
<dbReference type="InterPro" id="IPR001138">
    <property type="entry name" value="Zn2Cys6_DnaBD"/>
</dbReference>
<feature type="region of interest" description="Disordered" evidence="2">
    <location>
        <begin position="110"/>
        <end position="170"/>
    </location>
</feature>
<keyword evidence="4" id="KW-1185">Reference proteome</keyword>
<sequence>MSYTSGISSSTSLMGFSVHQPAIGAPLQFFPAMGSKQLDEMIDAYVPGDVSILEKRAAVSMEFFEHSMVTGELFKFFMVYPTLGSATESPSTTLADSGYASNFTSPVMSESQWTQASNASSYSERRTQKSSPKKAALSNDFSHLPGMKILTKDGKDVTNSASRGCKTKEQRDHAHLMRIIKACDSCRRKKVRCDPSHKRSSGSSAARTAKKAKKTAAQSVSVAAPPPQTTLEPLDKSLSMPSFDIADLSASSFDSIVSESLVDPTMDWDQFVQYDEEPLEAIPYDYDFFFDPEGHLTPTSSNSYSPSQPITPAQTAVLENTAVGITEDAQAVLPPYLNPGGEAGNNYADFNLYSPGSSVCLDDDPSLSKEVAALSQPNYLQYLDDRQLVDYHKRKSIIDQDQDRDTQLDVSVNVDYQSSLVSQEQASAATGLDTREYHDRISDAPIQSLVAQDESGQQSQVPGSRVPPGLPVPSAPVRTGEPRLQPWALPSPTEAPTGVGVPRSRLCEFKPGPSCATGLRKHSQNLAEWHNQQDSVAMLTSGSGTWCTTATSPAVPETKMEQPATSQSRRELNKLPQTVSHYYYAINRDLKLRYLQNTATSNAEEPTPSPLYKRCTTDAIASFSLSQNICSGSSDTGLDAWNAPRSSSSSISDAISQPLATRNAVEDIGFSDAAGLSVSSSKKSKTEPSLGSSRNNHSVERRLLLSASLNAPQSQARAVMQNQPKAIADVAAACLLVFAYASLSMLQHWQSLSNKAVDIGILVGSLSIVAAYTMLRQHIPSVGVLDLATQLLSFPRRLAKGTNAAKSKYFRLSDDISKVRSNLENNFLYSPRRTTTLGPRMQRMASLV</sequence>
<gene>
    <name evidence="3" type="ORF">Daesc_001720</name>
</gene>
<comment type="caution">
    <text evidence="3">The sequence shown here is derived from an EMBL/GenBank/DDBJ whole genome shotgun (WGS) entry which is preliminary data.</text>
</comment>
<accession>A0AAX6MW93</accession>
<dbReference type="SUPFAM" id="SSF57701">
    <property type="entry name" value="Zn2/Cys6 DNA-binding domain"/>
    <property type="match status" value="1"/>
</dbReference>
<dbReference type="GO" id="GO:0008270">
    <property type="term" value="F:zinc ion binding"/>
    <property type="evidence" value="ECO:0007669"/>
    <property type="project" value="InterPro"/>
</dbReference>
<dbReference type="AlphaFoldDB" id="A0AAX6MW93"/>
<dbReference type="Proteomes" id="UP001369815">
    <property type="component" value="Unassembled WGS sequence"/>
</dbReference>
<evidence type="ECO:0000313" key="3">
    <source>
        <dbReference type="EMBL" id="KAK6956442.1"/>
    </source>
</evidence>
<feature type="region of interest" description="Disordered" evidence="2">
    <location>
        <begin position="451"/>
        <end position="499"/>
    </location>
</feature>
<evidence type="ECO:0000313" key="4">
    <source>
        <dbReference type="Proteomes" id="UP001369815"/>
    </source>
</evidence>
<reference evidence="3 4" key="1">
    <citation type="journal article" date="2024" name="Front Chem Biol">
        <title>Unveiling the potential of Daldinia eschscholtzii MFLUCC 19-0629 through bioactivity and bioinformatics studies for enhanced sustainable agriculture production.</title>
        <authorList>
            <person name="Brooks S."/>
            <person name="Weaver J.A."/>
            <person name="Klomchit A."/>
            <person name="Alharthi S.A."/>
            <person name="Onlamun T."/>
            <person name="Nurani R."/>
            <person name="Vong T.K."/>
            <person name="Alberti F."/>
            <person name="Greco C."/>
        </authorList>
    </citation>
    <scope>NUCLEOTIDE SEQUENCE [LARGE SCALE GENOMIC DNA]</scope>
    <source>
        <strain evidence="3">MFLUCC 19-0629</strain>
    </source>
</reference>
<name>A0AAX6MW93_9PEZI</name>
<evidence type="ECO:0000256" key="2">
    <source>
        <dbReference type="SAM" id="MobiDB-lite"/>
    </source>
</evidence>
<feature type="region of interest" description="Disordered" evidence="2">
    <location>
        <begin position="548"/>
        <end position="570"/>
    </location>
</feature>
<dbReference type="CDD" id="cd00067">
    <property type="entry name" value="GAL4"/>
    <property type="match status" value="1"/>
</dbReference>
<dbReference type="GO" id="GO:0000981">
    <property type="term" value="F:DNA-binding transcription factor activity, RNA polymerase II-specific"/>
    <property type="evidence" value="ECO:0007669"/>
    <property type="project" value="InterPro"/>
</dbReference>
<proteinExistence type="predicted"/>
<feature type="compositionally biased region" description="Polar residues" evidence="2">
    <location>
        <begin position="110"/>
        <end position="122"/>
    </location>
</feature>
<feature type="region of interest" description="Disordered" evidence="2">
    <location>
        <begin position="193"/>
        <end position="234"/>
    </location>
</feature>
<dbReference type="InterPro" id="IPR036864">
    <property type="entry name" value="Zn2-C6_fun-type_DNA-bd_sf"/>
</dbReference>
<evidence type="ECO:0000256" key="1">
    <source>
        <dbReference type="ARBA" id="ARBA00023242"/>
    </source>
</evidence>